<keyword evidence="3" id="KW-1185">Reference proteome</keyword>
<evidence type="ECO:0000313" key="2">
    <source>
        <dbReference type="EMBL" id="KAK3380458.1"/>
    </source>
</evidence>
<sequence length="286" mass="31425">MWHQASRFNIEREAIQERKGFGKTSQLLLHRKSCLTTTRQLGQRNGSSLDGRIPGFSRESVTTRDGDKPTMETPPSWGPTGVISSLKSQGGIIHPIAILPPPLKVTSGRPNERERTRVRHYHLPRGAPIRLLVELLFLLFLATQGGIRAKTETVCLLVPNKSGYPYSGESSSSFLLAIDSFPHQSDPLAAAFAWVQSALAGACARRIGSTRYLQVSRKLTRSLAPPPLNAPFKPHTDFILFFGPFSRLRPRSKKLPILRSSLPLSCPPPPCQHRVLVGGGATSLTN</sequence>
<feature type="compositionally biased region" description="Polar residues" evidence="1">
    <location>
        <begin position="39"/>
        <end position="48"/>
    </location>
</feature>
<reference evidence="2" key="2">
    <citation type="submission" date="2023-06" db="EMBL/GenBank/DDBJ databases">
        <authorList>
            <consortium name="Lawrence Berkeley National Laboratory"/>
            <person name="Haridas S."/>
            <person name="Hensen N."/>
            <person name="Bonometti L."/>
            <person name="Westerberg I."/>
            <person name="Brannstrom I.O."/>
            <person name="Guillou S."/>
            <person name="Cros-Aarteil S."/>
            <person name="Calhoun S."/>
            <person name="Kuo A."/>
            <person name="Mondo S."/>
            <person name="Pangilinan J."/>
            <person name="Riley R."/>
            <person name="Labutti K."/>
            <person name="Andreopoulos B."/>
            <person name="Lipzen A."/>
            <person name="Chen C."/>
            <person name="Yanf M."/>
            <person name="Daum C."/>
            <person name="Ng V."/>
            <person name="Clum A."/>
            <person name="Steindorff A."/>
            <person name="Ohm R."/>
            <person name="Martin F."/>
            <person name="Silar P."/>
            <person name="Natvig D."/>
            <person name="Lalanne C."/>
            <person name="Gautier V."/>
            <person name="Ament-Velasquez S.L."/>
            <person name="Kruys A."/>
            <person name="Hutchinson M.I."/>
            <person name="Powell A.J."/>
            <person name="Barry K."/>
            <person name="Miller A.N."/>
            <person name="Grigoriev I.V."/>
            <person name="Debuchy R."/>
            <person name="Gladieux P."/>
            <person name="Thoren M.H."/>
            <person name="Johannesson H."/>
        </authorList>
    </citation>
    <scope>NUCLEOTIDE SEQUENCE</scope>
    <source>
        <strain evidence="2">CBS 958.72</strain>
    </source>
</reference>
<feature type="compositionally biased region" description="Basic and acidic residues" evidence="1">
    <location>
        <begin position="61"/>
        <end position="70"/>
    </location>
</feature>
<comment type="caution">
    <text evidence="2">The sequence shown here is derived from an EMBL/GenBank/DDBJ whole genome shotgun (WGS) entry which is preliminary data.</text>
</comment>
<feature type="region of interest" description="Disordered" evidence="1">
    <location>
        <begin position="39"/>
        <end position="80"/>
    </location>
</feature>
<reference evidence="2" key="1">
    <citation type="journal article" date="2023" name="Mol. Phylogenet. Evol.">
        <title>Genome-scale phylogeny and comparative genomics of the fungal order Sordariales.</title>
        <authorList>
            <person name="Hensen N."/>
            <person name="Bonometti L."/>
            <person name="Westerberg I."/>
            <person name="Brannstrom I.O."/>
            <person name="Guillou S."/>
            <person name="Cros-Aarteil S."/>
            <person name="Calhoun S."/>
            <person name="Haridas S."/>
            <person name="Kuo A."/>
            <person name="Mondo S."/>
            <person name="Pangilinan J."/>
            <person name="Riley R."/>
            <person name="LaButti K."/>
            <person name="Andreopoulos B."/>
            <person name="Lipzen A."/>
            <person name="Chen C."/>
            <person name="Yan M."/>
            <person name="Daum C."/>
            <person name="Ng V."/>
            <person name="Clum A."/>
            <person name="Steindorff A."/>
            <person name="Ohm R.A."/>
            <person name="Martin F."/>
            <person name="Silar P."/>
            <person name="Natvig D.O."/>
            <person name="Lalanne C."/>
            <person name="Gautier V."/>
            <person name="Ament-Velasquez S.L."/>
            <person name="Kruys A."/>
            <person name="Hutchinson M.I."/>
            <person name="Powell A.J."/>
            <person name="Barry K."/>
            <person name="Miller A.N."/>
            <person name="Grigoriev I.V."/>
            <person name="Debuchy R."/>
            <person name="Gladieux P."/>
            <person name="Hiltunen Thoren M."/>
            <person name="Johannesson H."/>
        </authorList>
    </citation>
    <scope>NUCLEOTIDE SEQUENCE</scope>
    <source>
        <strain evidence="2">CBS 958.72</strain>
    </source>
</reference>
<proteinExistence type="predicted"/>
<dbReference type="EMBL" id="JAULSN010000002">
    <property type="protein sequence ID" value="KAK3380458.1"/>
    <property type="molecule type" value="Genomic_DNA"/>
</dbReference>
<dbReference type="Proteomes" id="UP001287356">
    <property type="component" value="Unassembled WGS sequence"/>
</dbReference>
<name>A0AAE0NFC1_9PEZI</name>
<evidence type="ECO:0000313" key="3">
    <source>
        <dbReference type="Proteomes" id="UP001287356"/>
    </source>
</evidence>
<gene>
    <name evidence="2" type="ORF">B0T24DRAFT_195580</name>
</gene>
<protein>
    <submittedName>
        <fullName evidence="2">Uncharacterized protein</fullName>
    </submittedName>
</protein>
<evidence type="ECO:0000256" key="1">
    <source>
        <dbReference type="SAM" id="MobiDB-lite"/>
    </source>
</evidence>
<organism evidence="2 3">
    <name type="scientific">Lasiosphaeria ovina</name>
    <dbReference type="NCBI Taxonomy" id="92902"/>
    <lineage>
        <taxon>Eukaryota</taxon>
        <taxon>Fungi</taxon>
        <taxon>Dikarya</taxon>
        <taxon>Ascomycota</taxon>
        <taxon>Pezizomycotina</taxon>
        <taxon>Sordariomycetes</taxon>
        <taxon>Sordariomycetidae</taxon>
        <taxon>Sordariales</taxon>
        <taxon>Lasiosphaeriaceae</taxon>
        <taxon>Lasiosphaeria</taxon>
    </lineage>
</organism>
<accession>A0AAE0NFC1</accession>
<dbReference type="AlphaFoldDB" id="A0AAE0NFC1"/>